<dbReference type="EMBL" id="CABFOC020000038">
    <property type="protein sequence ID" value="CAH0050986.1"/>
    <property type="molecule type" value="Genomic_DNA"/>
</dbReference>
<evidence type="ECO:0000313" key="7">
    <source>
        <dbReference type="EMBL" id="CAH0050986.1"/>
    </source>
</evidence>
<evidence type="ECO:0000259" key="6">
    <source>
        <dbReference type="Pfam" id="PF01494"/>
    </source>
</evidence>
<dbReference type="PRINTS" id="PR00420">
    <property type="entry name" value="RNGMNOXGNASE"/>
</dbReference>
<dbReference type="PANTHER" id="PTHR13789">
    <property type="entry name" value="MONOOXYGENASE"/>
    <property type="match status" value="1"/>
</dbReference>
<organism evidence="7 8">
    <name type="scientific">Clonostachys solani</name>
    <dbReference type="NCBI Taxonomy" id="160281"/>
    <lineage>
        <taxon>Eukaryota</taxon>
        <taxon>Fungi</taxon>
        <taxon>Dikarya</taxon>
        <taxon>Ascomycota</taxon>
        <taxon>Pezizomycotina</taxon>
        <taxon>Sordariomycetes</taxon>
        <taxon>Hypocreomycetidae</taxon>
        <taxon>Hypocreales</taxon>
        <taxon>Bionectriaceae</taxon>
        <taxon>Clonostachys</taxon>
    </lineage>
</organism>
<feature type="domain" description="FAD-binding" evidence="6">
    <location>
        <begin position="12"/>
        <end position="360"/>
    </location>
</feature>
<evidence type="ECO:0000256" key="1">
    <source>
        <dbReference type="ARBA" id="ARBA00007992"/>
    </source>
</evidence>
<evidence type="ECO:0000256" key="3">
    <source>
        <dbReference type="ARBA" id="ARBA00022827"/>
    </source>
</evidence>
<dbReference type="InterPro" id="IPR050493">
    <property type="entry name" value="FAD-dep_Monooxygenase_BioMet"/>
</dbReference>
<evidence type="ECO:0000256" key="5">
    <source>
        <dbReference type="ARBA" id="ARBA00023033"/>
    </source>
</evidence>
<evidence type="ECO:0000256" key="2">
    <source>
        <dbReference type="ARBA" id="ARBA00022630"/>
    </source>
</evidence>
<keyword evidence="2" id="KW-0285">Flavoprotein</keyword>
<dbReference type="GO" id="GO:0071949">
    <property type="term" value="F:FAD binding"/>
    <property type="evidence" value="ECO:0007669"/>
    <property type="project" value="InterPro"/>
</dbReference>
<keyword evidence="8" id="KW-1185">Reference proteome</keyword>
<dbReference type="AlphaFoldDB" id="A0A9N9Z8P6"/>
<dbReference type="Proteomes" id="UP000775872">
    <property type="component" value="Unassembled WGS sequence"/>
</dbReference>
<dbReference type="InterPro" id="IPR036188">
    <property type="entry name" value="FAD/NAD-bd_sf"/>
</dbReference>
<dbReference type="Gene3D" id="3.50.50.60">
    <property type="entry name" value="FAD/NAD(P)-binding domain"/>
    <property type="match status" value="1"/>
</dbReference>
<keyword evidence="4" id="KW-0560">Oxidoreductase</keyword>
<name>A0A9N9Z8P6_9HYPO</name>
<gene>
    <name evidence="7" type="ORF">CSOL1703_00014236</name>
</gene>
<evidence type="ECO:0000256" key="4">
    <source>
        <dbReference type="ARBA" id="ARBA00023002"/>
    </source>
</evidence>
<keyword evidence="5" id="KW-0503">Monooxygenase</keyword>
<protein>
    <recommendedName>
        <fullName evidence="6">FAD-binding domain-containing protein</fullName>
    </recommendedName>
</protein>
<dbReference type="SUPFAM" id="SSF54373">
    <property type="entry name" value="FAD-linked reductases, C-terminal domain"/>
    <property type="match status" value="1"/>
</dbReference>
<dbReference type="InterPro" id="IPR002938">
    <property type="entry name" value="FAD-bd"/>
</dbReference>
<comment type="caution">
    <text evidence="7">The sequence shown here is derived from an EMBL/GenBank/DDBJ whole genome shotgun (WGS) entry which is preliminary data.</text>
</comment>
<dbReference type="Pfam" id="PF01494">
    <property type="entry name" value="FAD_binding_3"/>
    <property type="match status" value="1"/>
</dbReference>
<sequence>MAQDTSTDIPLKVLIAGGGISGLTAALGLRQQGHDVTVFERTDLAKEFGAAIHIGPNGHGILKNLGVFPEELGANQFEKLAEYDAQGELKNLVDLLSLDVWPNKWVGCHRVALHEKIKEKAIALDGPGIPVTVKTGSLVVDVDPESATVVLDDGSKYTGDIVLGADGVSSNTRKIVVGPDIKPRGSGKSLFRFMIPREAIQKNPRIAHFAQYNGCMSSWHGEVCRLVMYPCVNNTLMNIGAIHPSYLSPAKGEGWDQEASKEKLLEVFGAFGPQVKEMLDLVDSSTLKVWSLLDMERIPRWYRGRLALLGDAAHPFMPSCVAMEDAASIAALLPRGTSKDDIPERLALYQSIRDERAHRIQASTRNSGRDLSEEEKRQFDCWSPSSRCFFYVLTPLQGRTPFNTTLITMSGRILQRSSKNISNTGTAPKFRSTVHHVWN</sequence>
<keyword evidence="3" id="KW-0274">FAD</keyword>
<accession>A0A9N9Z8P6</accession>
<proteinExistence type="inferred from homology"/>
<reference evidence="7" key="1">
    <citation type="submission" date="2021-10" db="EMBL/GenBank/DDBJ databases">
        <authorList>
            <person name="Piombo E."/>
        </authorList>
    </citation>
    <scope>NUCLEOTIDE SEQUENCE</scope>
</reference>
<dbReference type="OrthoDB" id="9993796at2759"/>
<dbReference type="GO" id="GO:0004497">
    <property type="term" value="F:monooxygenase activity"/>
    <property type="evidence" value="ECO:0007669"/>
    <property type="project" value="UniProtKB-KW"/>
</dbReference>
<dbReference type="SUPFAM" id="SSF51905">
    <property type="entry name" value="FAD/NAD(P)-binding domain"/>
    <property type="match status" value="1"/>
</dbReference>
<comment type="similarity">
    <text evidence="1">Belongs to the paxM FAD-dependent monooxygenase family.</text>
</comment>
<dbReference type="PANTHER" id="PTHR13789:SF261">
    <property type="entry name" value="HYDROXYLASE, PUTATIVE (AFU_ORTHOLOGUE AFUA_7G00590)-RELATED"/>
    <property type="match status" value="1"/>
</dbReference>
<evidence type="ECO:0000313" key="8">
    <source>
        <dbReference type="Proteomes" id="UP000775872"/>
    </source>
</evidence>